<dbReference type="PROSITE" id="PS50893">
    <property type="entry name" value="ABC_TRANSPORTER_2"/>
    <property type="match status" value="1"/>
</dbReference>
<evidence type="ECO:0000256" key="6">
    <source>
        <dbReference type="ARBA" id="ARBA00022840"/>
    </source>
</evidence>
<keyword evidence="3" id="KW-0813">Transport</keyword>
<dbReference type="GO" id="GO:0005524">
    <property type="term" value="F:ATP binding"/>
    <property type="evidence" value="ECO:0007669"/>
    <property type="project" value="UniProtKB-KW"/>
</dbReference>
<dbReference type="InterPro" id="IPR003439">
    <property type="entry name" value="ABC_transporter-like_ATP-bd"/>
</dbReference>
<dbReference type="Gene3D" id="3.40.50.300">
    <property type="entry name" value="P-loop containing nucleotide triphosphate hydrolases"/>
    <property type="match status" value="1"/>
</dbReference>
<accession>A0A7Z8G424</accession>
<dbReference type="Pfam" id="PF00005">
    <property type="entry name" value="ABC_tran"/>
    <property type="match status" value="1"/>
</dbReference>
<dbReference type="GO" id="GO:0005886">
    <property type="term" value="C:plasma membrane"/>
    <property type="evidence" value="ECO:0007669"/>
    <property type="project" value="UniProtKB-SubCell"/>
</dbReference>
<organism evidence="9 10">
    <name type="scientific">Carnobacterium divergens</name>
    <name type="common">Lactobacillus divergens</name>
    <dbReference type="NCBI Taxonomy" id="2748"/>
    <lineage>
        <taxon>Bacteria</taxon>
        <taxon>Bacillati</taxon>
        <taxon>Bacillota</taxon>
        <taxon>Bacilli</taxon>
        <taxon>Lactobacillales</taxon>
        <taxon>Carnobacteriaceae</taxon>
        <taxon>Carnobacterium</taxon>
    </lineage>
</organism>
<evidence type="ECO:0000256" key="2">
    <source>
        <dbReference type="ARBA" id="ARBA00005417"/>
    </source>
</evidence>
<comment type="caution">
    <text evidence="9">The sequence shown here is derived from an EMBL/GenBank/DDBJ whole genome shotgun (WGS) entry which is preliminary data.</text>
</comment>
<evidence type="ECO:0000256" key="5">
    <source>
        <dbReference type="ARBA" id="ARBA00022741"/>
    </source>
</evidence>
<sequence>MLLTVEKITKKFNGQPVIKAFDFTLEKGEIVTLIGKSGTGKTTLMRIINHLETVDAGEIRLGDITLCKTNRKGEVDYANKGTLRKYHNQIGMVFQNYQLFPNLTVLENCMEATVAQKRESNQYLQKKAMELLEQVGLNEKANAMPNELSGGQQQRVAIARALMLNPSILCFDEPTSALDRESTIEIGKMIQKIAANGTGILIVTHDDEFAKDIGTRVVSSDEFLDNREIHEK</sequence>
<dbReference type="SMART" id="SM00382">
    <property type="entry name" value="AAA"/>
    <property type="match status" value="1"/>
</dbReference>
<evidence type="ECO:0000259" key="8">
    <source>
        <dbReference type="PROSITE" id="PS50893"/>
    </source>
</evidence>
<dbReference type="SUPFAM" id="SSF52540">
    <property type="entry name" value="P-loop containing nucleoside triphosphate hydrolases"/>
    <property type="match status" value="1"/>
</dbReference>
<dbReference type="PROSITE" id="PS00211">
    <property type="entry name" value="ABC_TRANSPORTER_1"/>
    <property type="match status" value="1"/>
</dbReference>
<feature type="domain" description="ABC transporter" evidence="8">
    <location>
        <begin position="3"/>
        <end position="232"/>
    </location>
</feature>
<keyword evidence="5" id="KW-0547">Nucleotide-binding</keyword>
<comment type="similarity">
    <text evidence="2">Belongs to the ABC transporter superfamily.</text>
</comment>
<dbReference type="AlphaFoldDB" id="A0A7Z8G424"/>
<dbReference type="EMBL" id="NRPP01000017">
    <property type="protein sequence ID" value="TFJ25238.1"/>
    <property type="molecule type" value="Genomic_DNA"/>
</dbReference>
<dbReference type="Proteomes" id="UP000297938">
    <property type="component" value="Unassembled WGS sequence"/>
</dbReference>
<evidence type="ECO:0000256" key="1">
    <source>
        <dbReference type="ARBA" id="ARBA00004202"/>
    </source>
</evidence>
<dbReference type="PANTHER" id="PTHR43166">
    <property type="entry name" value="AMINO ACID IMPORT ATP-BINDING PROTEIN"/>
    <property type="match status" value="1"/>
</dbReference>
<dbReference type="InterPro" id="IPR017871">
    <property type="entry name" value="ABC_transporter-like_CS"/>
</dbReference>
<evidence type="ECO:0000256" key="7">
    <source>
        <dbReference type="ARBA" id="ARBA00023136"/>
    </source>
</evidence>
<evidence type="ECO:0000256" key="3">
    <source>
        <dbReference type="ARBA" id="ARBA00022448"/>
    </source>
</evidence>
<dbReference type="InterPro" id="IPR003593">
    <property type="entry name" value="AAA+_ATPase"/>
</dbReference>
<reference evidence="9 10" key="1">
    <citation type="journal article" date="2018" name="Int. J. Food Microbiol.">
        <title>Growth of Carnobacterium spp. isolated from chilled vacuum-packaged meat under relevant acidic conditions.</title>
        <authorList>
            <person name="Zhang P."/>
            <person name="Badoni M."/>
            <person name="Ganzle M."/>
            <person name="Yang X."/>
        </authorList>
    </citation>
    <scope>NUCLEOTIDE SEQUENCE [LARGE SCALE GENOMIC DNA]</scope>
    <source>
        <strain evidence="9 10">B2</strain>
    </source>
</reference>
<gene>
    <name evidence="9" type="ORF">CKN69_11550</name>
</gene>
<proteinExistence type="inferred from homology"/>
<keyword evidence="4" id="KW-1003">Cell membrane</keyword>
<evidence type="ECO:0000313" key="9">
    <source>
        <dbReference type="EMBL" id="TFJ25238.1"/>
    </source>
</evidence>
<dbReference type="GO" id="GO:0016887">
    <property type="term" value="F:ATP hydrolysis activity"/>
    <property type="evidence" value="ECO:0007669"/>
    <property type="project" value="InterPro"/>
</dbReference>
<name>A0A7Z8G424_CARDV</name>
<keyword evidence="6 9" id="KW-0067">ATP-binding</keyword>
<keyword evidence="7" id="KW-0472">Membrane</keyword>
<dbReference type="InterPro" id="IPR050086">
    <property type="entry name" value="MetN_ABC_transporter-like"/>
</dbReference>
<dbReference type="RefSeq" id="WP_135026461.1">
    <property type="nucleotide sequence ID" value="NZ_NROV01000015.1"/>
</dbReference>
<dbReference type="InterPro" id="IPR027417">
    <property type="entry name" value="P-loop_NTPase"/>
</dbReference>
<comment type="subcellular location">
    <subcellularLocation>
        <location evidence="1">Cell membrane</location>
        <topology evidence="1">Peripheral membrane protein</topology>
    </subcellularLocation>
</comment>
<dbReference type="PANTHER" id="PTHR43166:SF9">
    <property type="entry name" value="GLUTAMATE_ASPARTATE IMPORT ATP-BINDING PROTEIN GLTL"/>
    <property type="match status" value="1"/>
</dbReference>
<evidence type="ECO:0000313" key="10">
    <source>
        <dbReference type="Proteomes" id="UP000297938"/>
    </source>
</evidence>
<evidence type="ECO:0000256" key="4">
    <source>
        <dbReference type="ARBA" id="ARBA00022475"/>
    </source>
</evidence>
<protein>
    <submittedName>
        <fullName evidence="9">Polar amino acid ABC transporter ATP-binding protein</fullName>
    </submittedName>
</protein>